<sequence>MDATQVRAQLEHLWHTRPVRPASPRTVAGVCSGIAFRYRVDPTLVKVAFVVSTLFGGGGLLLYVIGWIAFPSSRLSAADPANDRSGHGHGRHHNPKFVIVAAVAVVLVMSFGPHGTWSSSAGLGTVLMLLGWWLLFRRTPTPLPGTSADTLTAAPSATADQFQRWTPRALRTGAAPSFEGATGVPVTVPSPPAFDVPTTPRGDSSDAATSVFTLADRQPPSWDPLGAARFAWDLPEPATPTPPAVPENRHSSTRASLIVVGAALLVAMSGVAAHQAGVEWFTPTRILSMALAVVGVGLLTLAALKRSAGRRQVGLVPLAVALGAAVIVTGATTTWVGQSDESVVPSGGVGQRMYKPLSENDIRDRYSVTMGSLELDVRDLTLTSDRTVDLRAGLGEVTVRVPKDMNVRANCTLNVGDPQCPEGLSVGTAGADKPVLTINAHANVGSVEVTR</sequence>
<reference evidence="8 9" key="1">
    <citation type="submission" date="2015-05" db="EMBL/GenBank/DDBJ databases">
        <title>Draft genome sequence of the bacterium Gordonia jacobaea a new member of the Gordonia genus.</title>
        <authorList>
            <person name="Jimenez-Galisteo G."/>
            <person name="Dominguez A."/>
            <person name="Munoz E."/>
            <person name="Vinas M."/>
        </authorList>
    </citation>
    <scope>NUCLEOTIDE SEQUENCE [LARGE SCALE GENOMIC DNA]</scope>
    <source>
        <strain evidence="9">mv1</strain>
    </source>
</reference>
<dbReference type="InterPro" id="IPR007168">
    <property type="entry name" value="Phageshock_PspC_N"/>
</dbReference>
<organism evidence="8 9">
    <name type="scientific">Gordonia jacobaea</name>
    <dbReference type="NCBI Taxonomy" id="122202"/>
    <lineage>
        <taxon>Bacteria</taxon>
        <taxon>Bacillati</taxon>
        <taxon>Actinomycetota</taxon>
        <taxon>Actinomycetes</taxon>
        <taxon>Mycobacteriales</taxon>
        <taxon>Gordoniaceae</taxon>
        <taxon>Gordonia</taxon>
    </lineage>
</organism>
<protein>
    <recommendedName>
        <fullName evidence="7">Phage shock protein PspC N-terminal domain-containing protein</fullName>
    </recommendedName>
</protein>
<evidence type="ECO:0000256" key="1">
    <source>
        <dbReference type="ARBA" id="ARBA00004162"/>
    </source>
</evidence>
<keyword evidence="2" id="KW-1003">Cell membrane</keyword>
<feature type="transmembrane region" description="Helical" evidence="6">
    <location>
        <begin position="117"/>
        <end position="136"/>
    </location>
</feature>
<evidence type="ECO:0000256" key="2">
    <source>
        <dbReference type="ARBA" id="ARBA00022475"/>
    </source>
</evidence>
<feature type="transmembrane region" description="Helical" evidence="6">
    <location>
        <begin position="286"/>
        <end position="304"/>
    </location>
</feature>
<dbReference type="InterPro" id="IPR052027">
    <property type="entry name" value="PspC"/>
</dbReference>
<gene>
    <name evidence="8" type="ORF">ABW18_14045</name>
</gene>
<name>A0ABR5IAP1_9ACTN</name>
<feature type="transmembrane region" description="Helical" evidence="6">
    <location>
        <begin position="47"/>
        <end position="70"/>
    </location>
</feature>
<feature type="transmembrane region" description="Helical" evidence="6">
    <location>
        <begin position="255"/>
        <end position="274"/>
    </location>
</feature>
<accession>A0ABR5IAP1</accession>
<keyword evidence="4 6" id="KW-1133">Transmembrane helix</keyword>
<evidence type="ECO:0000256" key="3">
    <source>
        <dbReference type="ARBA" id="ARBA00022692"/>
    </source>
</evidence>
<comment type="caution">
    <text evidence="8">The sequence shown here is derived from an EMBL/GenBank/DDBJ whole genome shotgun (WGS) entry which is preliminary data.</text>
</comment>
<proteinExistence type="predicted"/>
<evidence type="ECO:0000259" key="7">
    <source>
        <dbReference type="Pfam" id="PF04024"/>
    </source>
</evidence>
<evidence type="ECO:0000256" key="6">
    <source>
        <dbReference type="SAM" id="Phobius"/>
    </source>
</evidence>
<feature type="domain" description="Phage shock protein PspC N-terminal" evidence="7">
    <location>
        <begin position="17"/>
        <end position="72"/>
    </location>
</feature>
<evidence type="ECO:0000256" key="5">
    <source>
        <dbReference type="ARBA" id="ARBA00023136"/>
    </source>
</evidence>
<dbReference type="Proteomes" id="UP000037247">
    <property type="component" value="Unassembled WGS sequence"/>
</dbReference>
<keyword evidence="9" id="KW-1185">Reference proteome</keyword>
<dbReference type="RefSeq" id="WP_049699602.1">
    <property type="nucleotide sequence ID" value="NZ_JAQDQF010000006.1"/>
</dbReference>
<comment type="subcellular location">
    <subcellularLocation>
        <location evidence="1">Cell membrane</location>
        <topology evidence="1">Single-pass membrane protein</topology>
    </subcellularLocation>
</comment>
<evidence type="ECO:0000313" key="9">
    <source>
        <dbReference type="Proteomes" id="UP000037247"/>
    </source>
</evidence>
<dbReference type="PANTHER" id="PTHR33885:SF3">
    <property type="entry name" value="PHAGE SHOCK PROTEIN C"/>
    <property type="match status" value="1"/>
</dbReference>
<keyword evidence="5 6" id="KW-0472">Membrane</keyword>
<evidence type="ECO:0000256" key="4">
    <source>
        <dbReference type="ARBA" id="ARBA00022989"/>
    </source>
</evidence>
<dbReference type="EMBL" id="LDTZ01000018">
    <property type="protein sequence ID" value="KNA90666.1"/>
    <property type="molecule type" value="Genomic_DNA"/>
</dbReference>
<keyword evidence="3 6" id="KW-0812">Transmembrane</keyword>
<dbReference type="PANTHER" id="PTHR33885">
    <property type="entry name" value="PHAGE SHOCK PROTEIN C"/>
    <property type="match status" value="1"/>
</dbReference>
<feature type="transmembrane region" description="Helical" evidence="6">
    <location>
        <begin position="316"/>
        <end position="336"/>
    </location>
</feature>
<evidence type="ECO:0000313" key="8">
    <source>
        <dbReference type="EMBL" id="KNA90666.1"/>
    </source>
</evidence>
<dbReference type="Pfam" id="PF04024">
    <property type="entry name" value="PspC"/>
    <property type="match status" value="1"/>
</dbReference>